<feature type="transmembrane region" description="Helical" evidence="1">
    <location>
        <begin position="119"/>
        <end position="138"/>
    </location>
</feature>
<comment type="caution">
    <text evidence="2">The sequence shown here is derived from an EMBL/GenBank/DDBJ whole genome shotgun (WGS) entry which is preliminary data.</text>
</comment>
<protein>
    <submittedName>
        <fullName evidence="2">Uncharacterized protein</fullName>
    </submittedName>
</protein>
<keyword evidence="1" id="KW-0472">Membrane</keyword>
<sequence>MSNFPCSLKLINHILRRIANSISSGYHSQSLTRFDHEKGMQKQNHNDIYGLTRTIITGPPVPAMLRRDQARAETGESTIRKQMDKTKFYYSLDVKRIIGWARSSMPGATDIELSLMLSLWIWGFSVLNFISVLVLCFWRNMALA</sequence>
<evidence type="ECO:0000313" key="2">
    <source>
        <dbReference type="EMBL" id="KAK4029296.1"/>
    </source>
</evidence>
<organism evidence="2 3">
    <name type="scientific">Daphnia magna</name>
    <dbReference type="NCBI Taxonomy" id="35525"/>
    <lineage>
        <taxon>Eukaryota</taxon>
        <taxon>Metazoa</taxon>
        <taxon>Ecdysozoa</taxon>
        <taxon>Arthropoda</taxon>
        <taxon>Crustacea</taxon>
        <taxon>Branchiopoda</taxon>
        <taxon>Diplostraca</taxon>
        <taxon>Cladocera</taxon>
        <taxon>Anomopoda</taxon>
        <taxon>Daphniidae</taxon>
        <taxon>Daphnia</taxon>
    </lineage>
</organism>
<evidence type="ECO:0000313" key="3">
    <source>
        <dbReference type="Proteomes" id="UP001234178"/>
    </source>
</evidence>
<dbReference type="Proteomes" id="UP001234178">
    <property type="component" value="Unassembled WGS sequence"/>
</dbReference>
<proteinExistence type="predicted"/>
<reference evidence="2 3" key="1">
    <citation type="journal article" date="2023" name="Nucleic Acids Res.">
        <title>The hologenome of Daphnia magna reveals possible DNA methylation and microbiome-mediated evolution of the host genome.</title>
        <authorList>
            <person name="Chaturvedi A."/>
            <person name="Li X."/>
            <person name="Dhandapani V."/>
            <person name="Marshall H."/>
            <person name="Kissane S."/>
            <person name="Cuenca-Cambronero M."/>
            <person name="Asole G."/>
            <person name="Calvet F."/>
            <person name="Ruiz-Romero M."/>
            <person name="Marangio P."/>
            <person name="Guigo R."/>
            <person name="Rago D."/>
            <person name="Mirbahai L."/>
            <person name="Eastwood N."/>
            <person name="Colbourne J.K."/>
            <person name="Zhou J."/>
            <person name="Mallon E."/>
            <person name="Orsini L."/>
        </authorList>
    </citation>
    <scope>NUCLEOTIDE SEQUENCE [LARGE SCALE GENOMIC DNA]</scope>
    <source>
        <strain evidence="2">LRV0_1</strain>
    </source>
</reference>
<gene>
    <name evidence="2" type="ORF">OUZ56_022302</name>
</gene>
<keyword evidence="3" id="KW-1185">Reference proteome</keyword>
<dbReference type="EMBL" id="JAOYFB010000039">
    <property type="protein sequence ID" value="KAK4029296.1"/>
    <property type="molecule type" value="Genomic_DNA"/>
</dbReference>
<name>A0ABR0AVZ2_9CRUS</name>
<evidence type="ECO:0000256" key="1">
    <source>
        <dbReference type="SAM" id="Phobius"/>
    </source>
</evidence>
<keyword evidence="1" id="KW-1133">Transmembrane helix</keyword>
<accession>A0ABR0AVZ2</accession>
<keyword evidence="1" id="KW-0812">Transmembrane</keyword>